<dbReference type="Gene3D" id="3.40.50.1820">
    <property type="entry name" value="alpha/beta hydrolase"/>
    <property type="match status" value="1"/>
</dbReference>
<proteinExistence type="predicted"/>
<dbReference type="PRINTS" id="PR00412">
    <property type="entry name" value="EPOXHYDRLASE"/>
</dbReference>
<accession>A0A381SLN5</accession>
<reference evidence="2" key="1">
    <citation type="submission" date="2018-05" db="EMBL/GenBank/DDBJ databases">
        <authorList>
            <person name="Lanie J.A."/>
            <person name="Ng W.-L."/>
            <person name="Kazmierczak K.M."/>
            <person name="Andrzejewski T.M."/>
            <person name="Davidsen T.M."/>
            <person name="Wayne K.J."/>
            <person name="Tettelin H."/>
            <person name="Glass J.I."/>
            <person name="Rusch D."/>
            <person name="Podicherti R."/>
            <person name="Tsui H.-C.T."/>
            <person name="Winkler M.E."/>
        </authorList>
    </citation>
    <scope>NUCLEOTIDE SEQUENCE</scope>
</reference>
<feature type="domain" description="AB hydrolase-1" evidence="1">
    <location>
        <begin position="27"/>
        <end position="256"/>
    </location>
</feature>
<dbReference type="GO" id="GO:0016020">
    <property type="term" value="C:membrane"/>
    <property type="evidence" value="ECO:0007669"/>
    <property type="project" value="TreeGrafter"/>
</dbReference>
<dbReference type="InterPro" id="IPR000073">
    <property type="entry name" value="AB_hydrolase_1"/>
</dbReference>
<dbReference type="PANTHER" id="PTHR43798:SF5">
    <property type="entry name" value="MONOACYLGLYCEROL LIPASE ABHD6"/>
    <property type="match status" value="1"/>
</dbReference>
<dbReference type="EMBL" id="UINC01003283">
    <property type="protein sequence ID" value="SVA04962.1"/>
    <property type="molecule type" value="Genomic_DNA"/>
</dbReference>
<name>A0A381SLN5_9ZZZZ</name>
<dbReference type="AlphaFoldDB" id="A0A381SLN5"/>
<dbReference type="PRINTS" id="PR00111">
    <property type="entry name" value="ABHYDROLASE"/>
</dbReference>
<protein>
    <recommendedName>
        <fullName evidence="1">AB hydrolase-1 domain-containing protein</fullName>
    </recommendedName>
</protein>
<sequence>MRITVGDRSVNLATGGVPLGDDDRPLVLLVHGSGMDRSVWSQQTRFLAHHGYRAAAVDLPGHGETDGPTMTTIDGMGTWVAEVAEHLGSPAHLVGHSMGSLIVLAAAAAHPEVIASVLLIGVAANMPVHPDLQGAADDGDRLAGKLIAGWGHSPDQHLGGNPTPGLWMMGGTRAVLDRSPSGALGRALAACADYDGAVEAAAAVACPVTLILAGQDRMTPRPGAQSLIDALSDPTVVELPETGHMAMIEEPDVVRKAIVDHLARC</sequence>
<evidence type="ECO:0000313" key="2">
    <source>
        <dbReference type="EMBL" id="SVA04962.1"/>
    </source>
</evidence>
<evidence type="ECO:0000259" key="1">
    <source>
        <dbReference type="Pfam" id="PF12697"/>
    </source>
</evidence>
<dbReference type="InterPro" id="IPR029058">
    <property type="entry name" value="AB_hydrolase_fold"/>
</dbReference>
<dbReference type="InterPro" id="IPR000639">
    <property type="entry name" value="Epox_hydrolase-like"/>
</dbReference>
<dbReference type="PANTHER" id="PTHR43798">
    <property type="entry name" value="MONOACYLGLYCEROL LIPASE"/>
    <property type="match status" value="1"/>
</dbReference>
<organism evidence="2">
    <name type="scientific">marine metagenome</name>
    <dbReference type="NCBI Taxonomy" id="408172"/>
    <lineage>
        <taxon>unclassified sequences</taxon>
        <taxon>metagenomes</taxon>
        <taxon>ecological metagenomes</taxon>
    </lineage>
</organism>
<gene>
    <name evidence="2" type="ORF">METZ01_LOCUS57816</name>
</gene>
<dbReference type="GO" id="GO:0047372">
    <property type="term" value="F:monoacylglycerol lipase activity"/>
    <property type="evidence" value="ECO:0007669"/>
    <property type="project" value="TreeGrafter"/>
</dbReference>
<dbReference type="Pfam" id="PF12697">
    <property type="entry name" value="Abhydrolase_6"/>
    <property type="match status" value="1"/>
</dbReference>
<dbReference type="GO" id="GO:0046464">
    <property type="term" value="P:acylglycerol catabolic process"/>
    <property type="evidence" value="ECO:0007669"/>
    <property type="project" value="TreeGrafter"/>
</dbReference>
<dbReference type="InterPro" id="IPR050266">
    <property type="entry name" value="AB_hydrolase_sf"/>
</dbReference>
<dbReference type="SUPFAM" id="SSF53474">
    <property type="entry name" value="alpha/beta-Hydrolases"/>
    <property type="match status" value="1"/>
</dbReference>